<keyword evidence="1" id="KW-1133">Transmembrane helix</keyword>
<keyword evidence="3" id="KW-1185">Reference proteome</keyword>
<evidence type="ECO:0000256" key="1">
    <source>
        <dbReference type="SAM" id="Phobius"/>
    </source>
</evidence>
<gene>
    <name evidence="2" type="ORF">RUM4293_01125</name>
</gene>
<dbReference type="EMBL" id="CYPS01000017">
    <property type="protein sequence ID" value="CUH42237.1"/>
    <property type="molecule type" value="Genomic_DNA"/>
</dbReference>
<feature type="transmembrane region" description="Helical" evidence="1">
    <location>
        <begin position="38"/>
        <end position="59"/>
    </location>
</feature>
<proteinExistence type="predicted"/>
<protein>
    <submittedName>
        <fullName evidence="2">Uncharacterized protein</fullName>
    </submittedName>
</protein>
<name>A0A0P1E3Z1_9RHOB</name>
<dbReference type="RefSeq" id="WP_145975794.1">
    <property type="nucleotide sequence ID" value="NZ_CYPS01000017.1"/>
</dbReference>
<dbReference type="Proteomes" id="UP000050786">
    <property type="component" value="Unassembled WGS sequence"/>
</dbReference>
<keyword evidence="1" id="KW-0812">Transmembrane</keyword>
<feature type="transmembrane region" description="Helical" evidence="1">
    <location>
        <begin position="108"/>
        <end position="127"/>
    </location>
</feature>
<sequence>MTTEQKSFEDRIAQINKRTKDTASRNPKPKTDIIWKRLAYPGAFIGAFVLGSMVVFLTRFIQFQMVSVPEAGKVNTQDFIGIAMASQTGMFISMFLRDKQKEFESASTVGVLLTTFTFHNLVWAYPLQFERMYSEDWVDFMQKITEPSSL</sequence>
<dbReference type="AlphaFoldDB" id="A0A0P1E3Z1"/>
<evidence type="ECO:0000313" key="3">
    <source>
        <dbReference type="Proteomes" id="UP000050786"/>
    </source>
</evidence>
<accession>A0A0P1E3Z1</accession>
<keyword evidence="1" id="KW-0472">Membrane</keyword>
<feature type="transmembrane region" description="Helical" evidence="1">
    <location>
        <begin position="79"/>
        <end position="96"/>
    </location>
</feature>
<evidence type="ECO:0000313" key="2">
    <source>
        <dbReference type="EMBL" id="CUH42237.1"/>
    </source>
</evidence>
<organism evidence="2 3">
    <name type="scientific">Ruegeria atlantica</name>
    <dbReference type="NCBI Taxonomy" id="81569"/>
    <lineage>
        <taxon>Bacteria</taxon>
        <taxon>Pseudomonadati</taxon>
        <taxon>Pseudomonadota</taxon>
        <taxon>Alphaproteobacteria</taxon>
        <taxon>Rhodobacterales</taxon>
        <taxon>Roseobacteraceae</taxon>
        <taxon>Ruegeria</taxon>
    </lineage>
</organism>
<reference evidence="3" key="1">
    <citation type="submission" date="2015-09" db="EMBL/GenBank/DDBJ databases">
        <authorList>
            <person name="Rodrigo-Torres L."/>
            <person name="Arahal D.R."/>
        </authorList>
    </citation>
    <scope>NUCLEOTIDE SEQUENCE [LARGE SCALE GENOMIC DNA]</scope>
    <source>
        <strain evidence="3">CECT 4293</strain>
    </source>
</reference>